<dbReference type="InterPro" id="IPR022653">
    <property type="entry name" value="De-COase2_pyr-phos_BS"/>
</dbReference>
<feature type="binding site" evidence="5">
    <location>
        <position position="344"/>
    </location>
    <ligand>
        <name>substrate</name>
    </ligand>
</feature>
<evidence type="ECO:0000313" key="11">
    <source>
        <dbReference type="EMBL" id="KZB96803.1"/>
    </source>
</evidence>
<dbReference type="Gene3D" id="3.20.20.10">
    <property type="entry name" value="Alanine racemase"/>
    <property type="match status" value="1"/>
</dbReference>
<dbReference type="InterPro" id="IPR009006">
    <property type="entry name" value="Ala_racemase/Decarboxylase_C"/>
</dbReference>
<feature type="domain" description="Orn/DAP/Arg decarboxylase 2 N-terminal" evidence="10">
    <location>
        <begin position="41"/>
        <end position="281"/>
    </location>
</feature>
<dbReference type="PRINTS" id="PR01181">
    <property type="entry name" value="DAPDCRBXLASE"/>
</dbReference>
<evidence type="ECO:0000259" key="9">
    <source>
        <dbReference type="Pfam" id="PF00278"/>
    </source>
</evidence>
<comment type="cofactor">
    <cofactor evidence="1 5 7 8">
        <name>pyridoxal 5'-phosphate</name>
        <dbReference type="ChEBI" id="CHEBI:597326"/>
    </cofactor>
</comment>
<comment type="pathway">
    <text evidence="5 8">Amino-acid biosynthesis; L-lysine biosynthesis via DAP pathway; L-lysine from DL-2,6-diaminopimelate: step 1/1.</text>
</comment>
<evidence type="ECO:0000256" key="1">
    <source>
        <dbReference type="ARBA" id="ARBA00001933"/>
    </source>
</evidence>
<dbReference type="GO" id="GO:0030170">
    <property type="term" value="F:pyridoxal phosphate binding"/>
    <property type="evidence" value="ECO:0007669"/>
    <property type="project" value="UniProtKB-UniRule"/>
</dbReference>
<feature type="binding site" evidence="5">
    <location>
        <position position="372"/>
    </location>
    <ligand>
        <name>pyridoxal 5'-phosphate</name>
        <dbReference type="ChEBI" id="CHEBI:597326"/>
    </ligand>
</feature>
<evidence type="ECO:0000256" key="6">
    <source>
        <dbReference type="NCBIfam" id="TIGR01048"/>
    </source>
</evidence>
<dbReference type="PANTHER" id="PTHR43727">
    <property type="entry name" value="DIAMINOPIMELATE DECARBOXYLASE"/>
    <property type="match status" value="1"/>
</dbReference>
<dbReference type="PROSITE" id="PS00878">
    <property type="entry name" value="ODR_DC_2_1"/>
    <property type="match status" value="1"/>
</dbReference>
<comment type="catalytic activity">
    <reaction evidence="5 8">
        <text>meso-2,6-diaminopimelate + H(+) = L-lysine + CO2</text>
        <dbReference type="Rhea" id="RHEA:15101"/>
        <dbReference type="ChEBI" id="CHEBI:15378"/>
        <dbReference type="ChEBI" id="CHEBI:16526"/>
        <dbReference type="ChEBI" id="CHEBI:32551"/>
        <dbReference type="ChEBI" id="CHEBI:57791"/>
        <dbReference type="EC" id="4.1.1.20"/>
    </reaction>
</comment>
<dbReference type="SUPFAM" id="SSF51419">
    <property type="entry name" value="PLP-binding barrel"/>
    <property type="match status" value="1"/>
</dbReference>
<feature type="binding site" evidence="5">
    <location>
        <position position="278"/>
    </location>
    <ligand>
        <name>substrate</name>
    </ligand>
</feature>
<dbReference type="InterPro" id="IPR022644">
    <property type="entry name" value="De-COase2_N"/>
</dbReference>
<evidence type="ECO:0000256" key="7">
    <source>
        <dbReference type="PIRSR" id="PIRSR600183-50"/>
    </source>
</evidence>
<evidence type="ECO:0000313" key="12">
    <source>
        <dbReference type="Proteomes" id="UP000078460"/>
    </source>
</evidence>
<keyword evidence="5 8" id="KW-0457">Lysine biosynthesis</keyword>
<dbReference type="UniPathway" id="UPA00034">
    <property type="reaction ID" value="UER00027"/>
</dbReference>
<keyword evidence="2 5" id="KW-0210">Decarboxylase</keyword>
<dbReference type="FunFam" id="3.20.20.10:FF:000003">
    <property type="entry name" value="Diaminopimelate decarboxylase"/>
    <property type="match status" value="1"/>
</dbReference>
<dbReference type="InterPro" id="IPR002986">
    <property type="entry name" value="DAP_deCOOHase_LysA"/>
</dbReference>
<keyword evidence="3 5" id="KW-0663">Pyridoxal phosphate</keyword>
<comment type="caution">
    <text evidence="11">The sequence shown here is derived from an EMBL/GenBank/DDBJ whole genome shotgun (WGS) entry which is preliminary data.</text>
</comment>
<proteinExistence type="inferred from homology"/>
<dbReference type="InterPro" id="IPR022643">
    <property type="entry name" value="De-COase2_C"/>
</dbReference>
<dbReference type="CDD" id="cd06828">
    <property type="entry name" value="PLPDE_III_DapDC"/>
    <property type="match status" value="1"/>
</dbReference>
<evidence type="ECO:0000256" key="5">
    <source>
        <dbReference type="HAMAP-Rule" id="MF_02120"/>
    </source>
</evidence>
<dbReference type="Pfam" id="PF00278">
    <property type="entry name" value="Orn_DAP_Arg_deC"/>
    <property type="match status" value="1"/>
</dbReference>
<dbReference type="GO" id="GO:0009089">
    <property type="term" value="P:lysine biosynthetic process via diaminopimelate"/>
    <property type="evidence" value="ECO:0007669"/>
    <property type="project" value="UniProtKB-UniRule"/>
</dbReference>
<dbReference type="PANTHER" id="PTHR43727:SF2">
    <property type="entry name" value="GROUP IV DECARBOXYLASE"/>
    <property type="match status" value="1"/>
</dbReference>
<name>A0A154NCL1_9SPHN</name>
<dbReference type="SUPFAM" id="SSF50621">
    <property type="entry name" value="Alanine racemase C-terminal domain-like"/>
    <property type="match status" value="1"/>
</dbReference>
<reference evidence="11" key="1">
    <citation type="submission" date="2016-03" db="EMBL/GenBank/DDBJ databases">
        <title>Sphingomonas melonis TY, whole genome shotgun sequencing.</title>
        <authorList>
            <person name="Wang H."/>
            <person name="Zhu P."/>
        </authorList>
    </citation>
    <scope>NUCLEOTIDE SEQUENCE [LARGE SCALE GENOMIC DNA]</scope>
    <source>
        <strain evidence="11">TY</strain>
    </source>
</reference>
<feature type="domain" description="Orn/DAP/Arg decarboxylase 2 C-terminal" evidence="9">
    <location>
        <begin position="283"/>
        <end position="370"/>
    </location>
</feature>
<evidence type="ECO:0000256" key="8">
    <source>
        <dbReference type="RuleBase" id="RU003738"/>
    </source>
</evidence>
<dbReference type="EMBL" id="LQCK02000001">
    <property type="protein sequence ID" value="KZB96803.1"/>
    <property type="molecule type" value="Genomic_DNA"/>
</dbReference>
<dbReference type="RefSeq" id="WP_017979060.1">
    <property type="nucleotide sequence ID" value="NZ_LQCK02000001.1"/>
</dbReference>
<dbReference type="AlphaFoldDB" id="A0A154NCL1"/>
<dbReference type="HAMAP" id="MF_02120">
    <property type="entry name" value="LysA"/>
    <property type="match status" value="1"/>
</dbReference>
<feature type="active site" description="Proton donor" evidence="7">
    <location>
        <position position="343"/>
    </location>
</feature>
<comment type="similarity">
    <text evidence="5">Belongs to the Orn/Lys/Arg decarboxylase class-II family. LysA subfamily.</text>
</comment>
<keyword evidence="4 5" id="KW-0456">Lyase</keyword>
<comment type="subunit">
    <text evidence="5">Homodimer.</text>
</comment>
<dbReference type="InterPro" id="IPR000183">
    <property type="entry name" value="Orn/DAP/Arg_de-COase"/>
</dbReference>
<feature type="binding site" evidence="5">
    <location>
        <position position="318"/>
    </location>
    <ligand>
        <name>substrate</name>
    </ligand>
</feature>
<feature type="binding site" evidence="5">
    <location>
        <begin position="275"/>
        <end position="278"/>
    </location>
    <ligand>
        <name>pyridoxal 5'-phosphate</name>
        <dbReference type="ChEBI" id="CHEBI:597326"/>
    </ligand>
</feature>
<evidence type="ECO:0000259" key="10">
    <source>
        <dbReference type="Pfam" id="PF02784"/>
    </source>
</evidence>
<dbReference type="GO" id="GO:0008836">
    <property type="term" value="F:diaminopimelate decarboxylase activity"/>
    <property type="evidence" value="ECO:0007669"/>
    <property type="project" value="UniProtKB-UniRule"/>
</dbReference>
<evidence type="ECO:0000256" key="3">
    <source>
        <dbReference type="ARBA" id="ARBA00022898"/>
    </source>
</evidence>
<protein>
    <recommendedName>
        <fullName evidence="5 6">Diaminopimelate decarboxylase</fullName>
        <shortName evidence="5">DAP decarboxylase</shortName>
        <shortName evidence="5">DAPDC</shortName>
        <ecNumber evidence="5 6">4.1.1.20</ecNumber>
    </recommendedName>
</protein>
<feature type="binding site" evidence="5">
    <location>
        <position position="314"/>
    </location>
    <ligand>
        <name>substrate</name>
    </ligand>
</feature>
<dbReference type="EC" id="4.1.1.20" evidence="5 6"/>
<keyword evidence="5" id="KW-0028">Amino-acid biosynthesis</keyword>
<feature type="modified residue" description="N6-(pyridoxal phosphate)lysine" evidence="5 7">
    <location>
        <position position="61"/>
    </location>
</feature>
<comment type="function">
    <text evidence="5">Specifically catalyzes the decarboxylation of meso-diaminopimelate (meso-DAP) to L-lysine.</text>
</comment>
<dbReference type="GeneID" id="93798394"/>
<evidence type="ECO:0000256" key="2">
    <source>
        <dbReference type="ARBA" id="ARBA00022793"/>
    </source>
</evidence>
<accession>A0A154NCL1</accession>
<gene>
    <name evidence="5" type="primary">lysA</name>
    <name evidence="11" type="ORF">AVM11_01275</name>
</gene>
<feature type="binding site" evidence="5">
    <location>
        <position position="372"/>
    </location>
    <ligand>
        <name>substrate</name>
    </ligand>
</feature>
<dbReference type="Gene3D" id="2.40.37.10">
    <property type="entry name" value="Lyase, Ornithine Decarboxylase, Chain A, domain 1"/>
    <property type="match status" value="1"/>
</dbReference>
<feature type="binding site" evidence="5">
    <location>
        <position position="240"/>
    </location>
    <ligand>
        <name>pyridoxal 5'-phosphate</name>
        <dbReference type="ChEBI" id="CHEBI:597326"/>
    </ligand>
</feature>
<organism evidence="11 12">
    <name type="scientific">Sphingomonas melonis TY</name>
    <dbReference type="NCBI Taxonomy" id="621456"/>
    <lineage>
        <taxon>Bacteria</taxon>
        <taxon>Pseudomonadati</taxon>
        <taxon>Pseudomonadota</taxon>
        <taxon>Alphaproteobacteria</taxon>
        <taxon>Sphingomonadales</taxon>
        <taxon>Sphingomonadaceae</taxon>
        <taxon>Sphingomonas</taxon>
    </lineage>
</organism>
<dbReference type="OrthoDB" id="9802241at2"/>
<dbReference type="NCBIfam" id="TIGR01048">
    <property type="entry name" value="lysA"/>
    <property type="match status" value="1"/>
</dbReference>
<dbReference type="Pfam" id="PF02784">
    <property type="entry name" value="Orn_Arg_deC_N"/>
    <property type="match status" value="1"/>
</dbReference>
<dbReference type="InterPro" id="IPR029066">
    <property type="entry name" value="PLP-binding_barrel"/>
</dbReference>
<evidence type="ECO:0000256" key="4">
    <source>
        <dbReference type="ARBA" id="ARBA00023239"/>
    </source>
</evidence>
<keyword evidence="12" id="KW-1185">Reference proteome</keyword>
<dbReference type="Proteomes" id="UP000078460">
    <property type="component" value="Unassembled WGS sequence"/>
</dbReference>
<sequence length="457" mass="49333">MRCFDYRDGVLCAEGVPLPAIADAVGTPVHVYSASALRHAAEAFTSALQGLPTARFAFAVKANPNGAVLRLLADCGYGADIVSGGELRRALDAGIAPADVVFSGVGKTDRELIDALKAGIGQFNLELEEEGRVLAQLARQRGMRAPAVLRVNPDVDGGTHAKITTGRRTSKFGVDIAGALDMYDRLARLDGLDLQGIALHIGSQIGHLNPLEAAYRRIGALILELRARGHRITRVDLGGGLGIAYRPEDVMPSLADYASMISRVTRDWNVSLTFEPGRIITGLAGVLLTRVIWVKPSPSRPFVIVDAAMNDLARPALYDAYHRFAAVRPDGRTMVANIAGPICETGDMFGIDRTIDHVERGDLAVFHATGAYGAAMASNYNSRPVSPQVMVDEDSFELVGDRTFPSDLPTQLQHQQQIARRFDGAITQAALRRHSVQSWRIEEKMPQPHSSVAAERC</sequence>
<dbReference type="PRINTS" id="PR01179">
    <property type="entry name" value="ODADCRBXLASE"/>
</dbReference>